<dbReference type="VEuPathDB" id="VectorBase:LDEU014016"/>
<dbReference type="AlphaFoldDB" id="A0A443RI75"/>
<accession>A0A443RI75</accession>
<dbReference type="PROSITE" id="PS50157">
    <property type="entry name" value="ZINC_FINGER_C2H2_2"/>
    <property type="match status" value="2"/>
</dbReference>
<dbReference type="OrthoDB" id="6496232at2759"/>
<reference evidence="3 4" key="1">
    <citation type="journal article" date="2018" name="Gigascience">
        <title>Genomes of trombidid mites reveal novel predicted allergens and laterally-transferred genes associated with secondary metabolism.</title>
        <authorList>
            <person name="Dong X."/>
            <person name="Chaisiri K."/>
            <person name="Xia D."/>
            <person name="Armstrong S.D."/>
            <person name="Fang Y."/>
            <person name="Donnelly M.J."/>
            <person name="Kadowaki T."/>
            <person name="McGarry J.W."/>
            <person name="Darby A.C."/>
            <person name="Makepeace B.L."/>
        </authorList>
    </citation>
    <scope>NUCLEOTIDE SEQUENCE [LARGE SCALE GENOMIC DNA]</scope>
    <source>
        <strain evidence="3">UoL-UT</strain>
    </source>
</reference>
<dbReference type="InterPro" id="IPR013087">
    <property type="entry name" value="Znf_C2H2_type"/>
</dbReference>
<dbReference type="GO" id="GO:0008270">
    <property type="term" value="F:zinc ion binding"/>
    <property type="evidence" value="ECO:0007669"/>
    <property type="project" value="UniProtKB-KW"/>
</dbReference>
<dbReference type="Proteomes" id="UP000288716">
    <property type="component" value="Unassembled WGS sequence"/>
</dbReference>
<evidence type="ECO:0000313" key="3">
    <source>
        <dbReference type="EMBL" id="RWS14959.1"/>
    </source>
</evidence>
<dbReference type="EMBL" id="NCKV01047719">
    <property type="protein sequence ID" value="RWS14959.1"/>
    <property type="molecule type" value="Genomic_DNA"/>
</dbReference>
<protein>
    <recommendedName>
        <fullName evidence="2">C2H2-type domain-containing protein</fullName>
    </recommendedName>
</protein>
<evidence type="ECO:0000259" key="2">
    <source>
        <dbReference type="PROSITE" id="PS50157"/>
    </source>
</evidence>
<organism evidence="3 4">
    <name type="scientific">Leptotrombidium deliense</name>
    <dbReference type="NCBI Taxonomy" id="299467"/>
    <lineage>
        <taxon>Eukaryota</taxon>
        <taxon>Metazoa</taxon>
        <taxon>Ecdysozoa</taxon>
        <taxon>Arthropoda</taxon>
        <taxon>Chelicerata</taxon>
        <taxon>Arachnida</taxon>
        <taxon>Acari</taxon>
        <taxon>Acariformes</taxon>
        <taxon>Trombidiformes</taxon>
        <taxon>Prostigmata</taxon>
        <taxon>Anystina</taxon>
        <taxon>Parasitengona</taxon>
        <taxon>Trombiculoidea</taxon>
        <taxon>Trombiculidae</taxon>
        <taxon>Leptotrombidium</taxon>
    </lineage>
</organism>
<evidence type="ECO:0000313" key="4">
    <source>
        <dbReference type="Proteomes" id="UP000288716"/>
    </source>
</evidence>
<keyword evidence="4" id="KW-1185">Reference proteome</keyword>
<dbReference type="PROSITE" id="PS00028">
    <property type="entry name" value="ZINC_FINGER_C2H2_1"/>
    <property type="match status" value="2"/>
</dbReference>
<dbReference type="SMART" id="SM00355">
    <property type="entry name" value="ZnF_C2H2"/>
    <property type="match status" value="2"/>
</dbReference>
<name>A0A443RI75_9ACAR</name>
<sequence length="68" mass="7950">MSHESEIFICPDCGEEYDQSLLLLRHVKLVHEDPQIHICNICDKQFSTKNILGRHMCGVHLEEREAFI</sequence>
<keyword evidence="1" id="KW-0863">Zinc-finger</keyword>
<proteinExistence type="predicted"/>
<dbReference type="Gene3D" id="3.30.160.60">
    <property type="entry name" value="Classic Zinc Finger"/>
    <property type="match status" value="1"/>
</dbReference>
<gene>
    <name evidence="3" type="ORF">B4U80_15058</name>
</gene>
<keyword evidence="1" id="KW-0479">Metal-binding</keyword>
<keyword evidence="1" id="KW-0862">Zinc</keyword>
<dbReference type="SUPFAM" id="SSF57667">
    <property type="entry name" value="beta-beta-alpha zinc fingers"/>
    <property type="match status" value="1"/>
</dbReference>
<dbReference type="Pfam" id="PF00096">
    <property type="entry name" value="zf-C2H2"/>
    <property type="match status" value="2"/>
</dbReference>
<feature type="domain" description="C2H2-type" evidence="2">
    <location>
        <begin position="8"/>
        <end position="36"/>
    </location>
</feature>
<feature type="domain" description="C2H2-type" evidence="2">
    <location>
        <begin position="37"/>
        <end position="65"/>
    </location>
</feature>
<evidence type="ECO:0000256" key="1">
    <source>
        <dbReference type="PROSITE-ProRule" id="PRU00042"/>
    </source>
</evidence>
<comment type="caution">
    <text evidence="3">The sequence shown here is derived from an EMBL/GenBank/DDBJ whole genome shotgun (WGS) entry which is preliminary data.</text>
</comment>
<dbReference type="InterPro" id="IPR036236">
    <property type="entry name" value="Znf_C2H2_sf"/>
</dbReference>